<gene>
    <name evidence="2" type="ordered locus">Slit_1941</name>
</gene>
<evidence type="ECO:0000313" key="2">
    <source>
        <dbReference type="EMBL" id="ADE12170.1"/>
    </source>
</evidence>
<accession>D5CT84</accession>
<name>D5CT84_SIDLE</name>
<sequence length="102" mass="11612">MDAKGVNQADVAREFGVKPPSVSSDWLKFGRIDKKHYSHLVEYFGLPYEWWFGDAGADKKITDVMLHMLKMSESEKNRMVKEAFSDKKPEGNGAHPPKRASK</sequence>
<dbReference type="AlphaFoldDB" id="D5CT84"/>
<proteinExistence type="predicted"/>
<dbReference type="KEGG" id="slt:Slit_1941"/>
<feature type="region of interest" description="Disordered" evidence="1">
    <location>
        <begin position="78"/>
        <end position="102"/>
    </location>
</feature>
<evidence type="ECO:0000313" key="3">
    <source>
        <dbReference type="Proteomes" id="UP000001625"/>
    </source>
</evidence>
<evidence type="ECO:0000256" key="1">
    <source>
        <dbReference type="SAM" id="MobiDB-lite"/>
    </source>
</evidence>
<keyword evidence="3" id="KW-1185">Reference proteome</keyword>
<feature type="compositionally biased region" description="Basic and acidic residues" evidence="1">
    <location>
        <begin position="78"/>
        <end position="90"/>
    </location>
</feature>
<dbReference type="EMBL" id="CP001965">
    <property type="protein sequence ID" value="ADE12170.1"/>
    <property type="molecule type" value="Genomic_DNA"/>
</dbReference>
<dbReference type="STRING" id="580332.Slit_1941"/>
<organism evidence="2 3">
    <name type="scientific">Sideroxydans lithotrophicus (strain ES-1)</name>
    <dbReference type="NCBI Taxonomy" id="580332"/>
    <lineage>
        <taxon>Bacteria</taxon>
        <taxon>Pseudomonadati</taxon>
        <taxon>Pseudomonadota</taxon>
        <taxon>Betaproteobacteria</taxon>
        <taxon>Nitrosomonadales</taxon>
        <taxon>Gallionellaceae</taxon>
        <taxon>Sideroxydans</taxon>
    </lineage>
</organism>
<dbReference type="Proteomes" id="UP000001625">
    <property type="component" value="Chromosome"/>
</dbReference>
<reference evidence="2 3" key="1">
    <citation type="submission" date="2010-03" db="EMBL/GenBank/DDBJ databases">
        <title>Complete sequence of Sideroxydans lithotrophicus ES-1.</title>
        <authorList>
            <consortium name="US DOE Joint Genome Institute"/>
            <person name="Lucas S."/>
            <person name="Copeland A."/>
            <person name="Lapidus A."/>
            <person name="Cheng J.-F."/>
            <person name="Bruce D."/>
            <person name="Goodwin L."/>
            <person name="Pitluck S."/>
            <person name="Munk A.C."/>
            <person name="Detter J.C."/>
            <person name="Han C."/>
            <person name="Tapia R."/>
            <person name="Larimer F."/>
            <person name="Land M."/>
            <person name="Hauser L."/>
            <person name="Kyrpides N."/>
            <person name="Ivanova N."/>
            <person name="Emerson D."/>
            <person name="Woyke T."/>
        </authorList>
    </citation>
    <scope>NUCLEOTIDE SEQUENCE [LARGE SCALE GENOMIC DNA]</scope>
    <source>
        <strain evidence="2 3">ES-1</strain>
    </source>
</reference>
<dbReference type="HOGENOM" id="CLU_2275549_0_0_4"/>
<protein>
    <submittedName>
        <fullName evidence="2">Uncharacterized protein</fullName>
    </submittedName>
</protein>